<evidence type="ECO:0000256" key="5">
    <source>
        <dbReference type="ARBA" id="ARBA00023163"/>
    </source>
</evidence>
<dbReference type="SUPFAM" id="SSF46785">
    <property type="entry name" value="Winged helix' DNA-binding domain"/>
    <property type="match status" value="1"/>
</dbReference>
<dbReference type="GO" id="GO:0046983">
    <property type="term" value="F:protein dimerization activity"/>
    <property type="evidence" value="ECO:0007669"/>
    <property type="project" value="InterPro"/>
</dbReference>
<evidence type="ECO:0000256" key="1">
    <source>
        <dbReference type="ARBA" id="ARBA00004123"/>
    </source>
</evidence>
<gene>
    <name evidence="11" type="ORF">L596_020234</name>
</gene>
<keyword evidence="5 7" id="KW-0804">Transcription</keyword>
<dbReference type="InterPro" id="IPR003316">
    <property type="entry name" value="E2F_WHTH_DNA-bd_dom"/>
</dbReference>
<dbReference type="Proteomes" id="UP000298663">
    <property type="component" value="Unassembled WGS sequence"/>
</dbReference>
<feature type="region of interest" description="Disordered" evidence="9">
    <location>
        <begin position="96"/>
        <end position="133"/>
    </location>
</feature>
<dbReference type="AlphaFoldDB" id="A0A4U5MSZ9"/>
<organism evidence="11 12">
    <name type="scientific">Steinernema carpocapsae</name>
    <name type="common">Entomopathogenic nematode</name>
    <dbReference type="NCBI Taxonomy" id="34508"/>
    <lineage>
        <taxon>Eukaryota</taxon>
        <taxon>Metazoa</taxon>
        <taxon>Ecdysozoa</taxon>
        <taxon>Nematoda</taxon>
        <taxon>Chromadorea</taxon>
        <taxon>Rhabditida</taxon>
        <taxon>Tylenchina</taxon>
        <taxon>Panagrolaimomorpha</taxon>
        <taxon>Strongyloidoidea</taxon>
        <taxon>Steinernematidae</taxon>
        <taxon>Steinernema</taxon>
    </lineage>
</organism>
<dbReference type="PANTHER" id="PTHR12081">
    <property type="entry name" value="TRANSCRIPTION FACTOR E2F"/>
    <property type="match status" value="1"/>
</dbReference>
<feature type="compositionally biased region" description="Polar residues" evidence="9">
    <location>
        <begin position="311"/>
        <end position="322"/>
    </location>
</feature>
<evidence type="ECO:0000313" key="12">
    <source>
        <dbReference type="Proteomes" id="UP000298663"/>
    </source>
</evidence>
<proteinExistence type="inferred from homology"/>
<dbReference type="STRING" id="34508.A0A4U5MSZ9"/>
<reference evidence="11 12" key="1">
    <citation type="journal article" date="2015" name="Genome Biol.">
        <title>Comparative genomics of Steinernema reveals deeply conserved gene regulatory networks.</title>
        <authorList>
            <person name="Dillman A.R."/>
            <person name="Macchietto M."/>
            <person name="Porter C.F."/>
            <person name="Rogers A."/>
            <person name="Williams B."/>
            <person name="Antoshechkin I."/>
            <person name="Lee M.M."/>
            <person name="Goodwin Z."/>
            <person name="Lu X."/>
            <person name="Lewis E.E."/>
            <person name="Goodrich-Blair H."/>
            <person name="Stock S.P."/>
            <person name="Adams B.J."/>
            <person name="Sternberg P.W."/>
            <person name="Mortazavi A."/>
        </authorList>
    </citation>
    <scope>NUCLEOTIDE SEQUENCE [LARGE SCALE GENOMIC DNA]</scope>
    <source>
        <strain evidence="11 12">ALL</strain>
    </source>
</reference>
<name>A0A4U5MSZ9_STECR</name>
<dbReference type="Gene3D" id="6.10.250.540">
    <property type="match status" value="1"/>
</dbReference>
<sequence>MELLPSTNPKQLRYVIRQPRQPNMLKRKAPPADHHPREPVAPSQISLSDITNVPQIYELKAEQPLKELRDEDLQGLQLDSSNDWWNQVNEPIDMNDLEEEEPSSSRSLASNQPYPPPLKKANSPGQGTSGRMDNSLLRLTKKFIALNKDDNSVVNLNDAAAELGVQKRRLYDITNVLEGIDLIEKMGKNSIRWKSANDPSTDKEIQDRKAELDELDEHEEMLDMLIKDFNNLIKLAYEDPTDKAYSYMRFSDFHTLPGMEDQSIIAVKAPLDSQSVIEVPNPKEAGKFEIAIRNDQHEPLHAFLCPEDKSNSQPREISSSTAIKHDSEDNGFINPSTSRGPFLAGPYSPLKMLTEGAPLPSLSSNELMSDMYSQDSFISLDPLPADEPNDYNFMYGNEDTLNSLFERDFDRSW</sequence>
<keyword evidence="3 7" id="KW-0805">Transcription regulation</keyword>
<feature type="compositionally biased region" description="Polar residues" evidence="9">
    <location>
        <begin position="1"/>
        <end position="10"/>
    </location>
</feature>
<keyword evidence="12" id="KW-1185">Reference proteome</keyword>
<reference evidence="11 12" key="2">
    <citation type="journal article" date="2019" name="G3 (Bethesda)">
        <title>Hybrid Assembly of the Genome of the Entomopathogenic Nematode Steinernema carpocapsae Identifies the X-Chromosome.</title>
        <authorList>
            <person name="Serra L."/>
            <person name="Macchietto M."/>
            <person name="Macias-Munoz A."/>
            <person name="McGill C.J."/>
            <person name="Rodriguez I.M."/>
            <person name="Rodriguez B."/>
            <person name="Murad R."/>
            <person name="Mortazavi A."/>
        </authorList>
    </citation>
    <scope>NUCLEOTIDE SEQUENCE [LARGE SCALE GENOMIC DNA]</scope>
    <source>
        <strain evidence="11 12">ALL</strain>
    </source>
</reference>
<evidence type="ECO:0000256" key="9">
    <source>
        <dbReference type="SAM" id="MobiDB-lite"/>
    </source>
</evidence>
<dbReference type="PANTHER" id="PTHR12081:SF18">
    <property type="entry name" value="TRANSCRIPTION FACTOR E2F2-RELATED"/>
    <property type="match status" value="1"/>
</dbReference>
<dbReference type="InterPro" id="IPR032198">
    <property type="entry name" value="E2F_CC-MB"/>
</dbReference>
<comment type="similarity">
    <text evidence="2 7">Belongs to the E2F/DP family.</text>
</comment>
<feature type="region of interest" description="Disordered" evidence="9">
    <location>
        <begin position="306"/>
        <end position="340"/>
    </location>
</feature>
<accession>A0A4U5MSZ9</accession>
<dbReference type="SUPFAM" id="SSF144074">
    <property type="entry name" value="E2F-DP heterodimerization region"/>
    <property type="match status" value="1"/>
</dbReference>
<evidence type="ECO:0000256" key="7">
    <source>
        <dbReference type="RuleBase" id="RU003796"/>
    </source>
</evidence>
<keyword evidence="8" id="KW-0175">Coiled coil</keyword>
<evidence type="ECO:0000256" key="6">
    <source>
        <dbReference type="ARBA" id="ARBA00023242"/>
    </source>
</evidence>
<keyword evidence="4 7" id="KW-0238">DNA-binding</keyword>
<dbReference type="GO" id="GO:0090575">
    <property type="term" value="C:RNA polymerase II transcription regulator complex"/>
    <property type="evidence" value="ECO:0007669"/>
    <property type="project" value="TreeGrafter"/>
</dbReference>
<keyword evidence="6 7" id="KW-0539">Nucleus</keyword>
<dbReference type="Pfam" id="PF16421">
    <property type="entry name" value="E2F_CC-MB"/>
    <property type="match status" value="1"/>
</dbReference>
<dbReference type="OrthoDB" id="1743261at2759"/>
<feature type="compositionally biased region" description="Polar residues" evidence="9">
    <location>
        <begin position="123"/>
        <end position="132"/>
    </location>
</feature>
<feature type="coiled-coil region" evidence="8">
    <location>
        <begin position="208"/>
        <end position="235"/>
    </location>
</feature>
<evidence type="ECO:0000313" key="11">
    <source>
        <dbReference type="EMBL" id="TKR72840.1"/>
    </source>
</evidence>
<dbReference type="FunFam" id="1.10.10.10:FF:000458">
    <property type="entry name" value="E2F-like (Mammalian transcription factor)"/>
    <property type="match status" value="1"/>
</dbReference>
<dbReference type="InterPro" id="IPR036388">
    <property type="entry name" value="WH-like_DNA-bd_sf"/>
</dbReference>
<dbReference type="GO" id="GO:0000981">
    <property type="term" value="F:DNA-binding transcription factor activity, RNA polymerase II-specific"/>
    <property type="evidence" value="ECO:0007669"/>
    <property type="project" value="TreeGrafter"/>
</dbReference>
<dbReference type="InterPro" id="IPR037241">
    <property type="entry name" value="E2F-DP_heterodim"/>
</dbReference>
<protein>
    <recommendedName>
        <fullName evidence="10">E2F/DP family winged-helix DNA-binding domain-containing protein</fullName>
    </recommendedName>
</protein>
<dbReference type="SMART" id="SM01372">
    <property type="entry name" value="E2F_TDP"/>
    <property type="match status" value="1"/>
</dbReference>
<evidence type="ECO:0000259" key="10">
    <source>
        <dbReference type="SMART" id="SM01372"/>
    </source>
</evidence>
<dbReference type="EMBL" id="AZBU02000006">
    <property type="protein sequence ID" value="TKR72840.1"/>
    <property type="molecule type" value="Genomic_DNA"/>
</dbReference>
<evidence type="ECO:0000256" key="8">
    <source>
        <dbReference type="SAM" id="Coils"/>
    </source>
</evidence>
<comment type="subcellular location">
    <subcellularLocation>
        <location evidence="1 7">Nucleus</location>
    </subcellularLocation>
</comment>
<dbReference type="InterPro" id="IPR015633">
    <property type="entry name" value="E2F"/>
</dbReference>
<feature type="region of interest" description="Disordered" evidence="9">
    <location>
        <begin position="1"/>
        <end position="49"/>
    </location>
</feature>
<evidence type="ECO:0000256" key="4">
    <source>
        <dbReference type="ARBA" id="ARBA00023125"/>
    </source>
</evidence>
<dbReference type="InterPro" id="IPR036390">
    <property type="entry name" value="WH_DNA-bd_sf"/>
</dbReference>
<evidence type="ECO:0000256" key="3">
    <source>
        <dbReference type="ARBA" id="ARBA00023015"/>
    </source>
</evidence>
<evidence type="ECO:0000256" key="2">
    <source>
        <dbReference type="ARBA" id="ARBA00010940"/>
    </source>
</evidence>
<comment type="caution">
    <text evidence="11">The sequence shown here is derived from an EMBL/GenBank/DDBJ whole genome shotgun (WGS) entry which is preliminary data.</text>
</comment>
<dbReference type="GO" id="GO:0000978">
    <property type="term" value="F:RNA polymerase II cis-regulatory region sequence-specific DNA binding"/>
    <property type="evidence" value="ECO:0007669"/>
    <property type="project" value="InterPro"/>
</dbReference>
<dbReference type="Gene3D" id="1.10.10.10">
    <property type="entry name" value="Winged helix-like DNA-binding domain superfamily/Winged helix DNA-binding domain"/>
    <property type="match status" value="1"/>
</dbReference>
<feature type="domain" description="E2F/DP family winged-helix DNA-binding" evidence="10">
    <location>
        <begin position="131"/>
        <end position="195"/>
    </location>
</feature>
<dbReference type="Pfam" id="PF02319">
    <property type="entry name" value="WHD_E2F_TDP"/>
    <property type="match status" value="1"/>
</dbReference>